<dbReference type="PANTHER" id="PTHR42743">
    <property type="entry name" value="AMINO-ACID AMINOTRANSFERASE"/>
    <property type="match status" value="1"/>
</dbReference>
<comment type="similarity">
    <text evidence="1">Belongs to the class-IV pyridoxal-phosphate-dependent aminotransferase family.</text>
</comment>
<dbReference type="GO" id="GO:0019752">
    <property type="term" value="P:carboxylic acid metabolic process"/>
    <property type="evidence" value="ECO:0007669"/>
    <property type="project" value="TreeGrafter"/>
</dbReference>
<evidence type="ECO:0000313" key="2">
    <source>
        <dbReference type="EMBL" id="SVB77923.1"/>
    </source>
</evidence>
<dbReference type="AlphaFoldDB" id="A0A382GTQ1"/>
<name>A0A382GTQ1_9ZZZZ</name>
<protein>
    <recommendedName>
        <fullName evidence="3">Sulfotransferase domain-containing protein</fullName>
    </recommendedName>
</protein>
<dbReference type="SUPFAM" id="SSF52540">
    <property type="entry name" value="P-loop containing nucleoside triphosphate hydrolases"/>
    <property type="match status" value="1"/>
</dbReference>
<evidence type="ECO:0008006" key="3">
    <source>
        <dbReference type="Google" id="ProtNLM"/>
    </source>
</evidence>
<dbReference type="EMBL" id="UINC01057112">
    <property type="protein sequence ID" value="SVB77923.1"/>
    <property type="molecule type" value="Genomic_DNA"/>
</dbReference>
<organism evidence="2">
    <name type="scientific">marine metagenome</name>
    <dbReference type="NCBI Taxonomy" id="408172"/>
    <lineage>
        <taxon>unclassified sequences</taxon>
        <taxon>metagenomes</taxon>
        <taxon>ecological metagenomes</taxon>
    </lineage>
</organism>
<evidence type="ECO:0000256" key="1">
    <source>
        <dbReference type="ARBA" id="ARBA00009320"/>
    </source>
</evidence>
<proteinExistence type="inferred from homology"/>
<dbReference type="InterPro" id="IPR050571">
    <property type="entry name" value="Class-IV_PLP-Dep_Aminotrnsfr"/>
</dbReference>
<sequence length="224" mass="26105">MRSFENRPDATVIDEPFYGHYLDKTGLNHPGREDVIASQSTDWDEIAEMLAGPIPGGKPIWYQKHMAQHNLEECDLAWTINVTNCFLIRDPKAVIASYGKRFPIENERLLGYAQQVQLLKLVQDYTGEIPLIMDARDILLNPEGMLREFCRRIGINFFSNMLSWPAGKRKTDGVWAPYWYNRVEESTGFKPYSEKEINLEDEILPVYEKCLKHYRVLYGRRITL</sequence>
<accession>A0A382GTQ1</accession>
<dbReference type="Pfam" id="PF19798">
    <property type="entry name" value="Sulfotransfer_5"/>
    <property type="match status" value="1"/>
</dbReference>
<reference evidence="2" key="1">
    <citation type="submission" date="2018-05" db="EMBL/GenBank/DDBJ databases">
        <authorList>
            <person name="Lanie J.A."/>
            <person name="Ng W.-L."/>
            <person name="Kazmierczak K.M."/>
            <person name="Andrzejewski T.M."/>
            <person name="Davidsen T.M."/>
            <person name="Wayne K.J."/>
            <person name="Tettelin H."/>
            <person name="Glass J.I."/>
            <person name="Rusch D."/>
            <person name="Podicherti R."/>
            <person name="Tsui H.-C.T."/>
            <person name="Winkler M.E."/>
        </authorList>
    </citation>
    <scope>NUCLEOTIDE SEQUENCE</scope>
</reference>
<dbReference type="InterPro" id="IPR027417">
    <property type="entry name" value="P-loop_NTPase"/>
</dbReference>
<dbReference type="Gene3D" id="3.40.50.300">
    <property type="entry name" value="P-loop containing nucleotide triphosphate hydrolases"/>
    <property type="match status" value="1"/>
</dbReference>
<dbReference type="PANTHER" id="PTHR42743:SF11">
    <property type="entry name" value="AMINODEOXYCHORISMATE LYASE"/>
    <property type="match status" value="1"/>
</dbReference>
<gene>
    <name evidence="2" type="ORF">METZ01_LOCUS230777</name>
</gene>